<feature type="region of interest" description="Disordered" evidence="5">
    <location>
        <begin position="1"/>
        <end position="26"/>
    </location>
</feature>
<keyword evidence="4 6" id="KW-0472">Membrane</keyword>
<organism evidence="8 9">
    <name type="scientific">Genlisea aurea</name>
    <dbReference type="NCBI Taxonomy" id="192259"/>
    <lineage>
        <taxon>Eukaryota</taxon>
        <taxon>Viridiplantae</taxon>
        <taxon>Streptophyta</taxon>
        <taxon>Embryophyta</taxon>
        <taxon>Tracheophyta</taxon>
        <taxon>Spermatophyta</taxon>
        <taxon>Magnoliopsida</taxon>
        <taxon>eudicotyledons</taxon>
        <taxon>Gunneridae</taxon>
        <taxon>Pentapetalae</taxon>
        <taxon>asterids</taxon>
        <taxon>lamiids</taxon>
        <taxon>Lamiales</taxon>
        <taxon>Lentibulariaceae</taxon>
        <taxon>Genlisea</taxon>
    </lineage>
</organism>
<dbReference type="OrthoDB" id="777167at2759"/>
<dbReference type="GO" id="GO:0098542">
    <property type="term" value="P:defense response to other organism"/>
    <property type="evidence" value="ECO:0007669"/>
    <property type="project" value="InterPro"/>
</dbReference>
<gene>
    <name evidence="8" type="ORF">M569_12704</name>
</gene>
<dbReference type="InterPro" id="IPR004864">
    <property type="entry name" value="LEA_2"/>
</dbReference>
<evidence type="ECO:0000256" key="1">
    <source>
        <dbReference type="ARBA" id="ARBA00004167"/>
    </source>
</evidence>
<reference evidence="8 9" key="1">
    <citation type="journal article" date="2013" name="BMC Genomics">
        <title>The miniature genome of a carnivorous plant Genlisea aurea contains a low number of genes and short non-coding sequences.</title>
        <authorList>
            <person name="Leushkin E.V."/>
            <person name="Sutormin R.A."/>
            <person name="Nabieva E.R."/>
            <person name="Penin A.A."/>
            <person name="Kondrashov A.S."/>
            <person name="Logacheva M.D."/>
        </authorList>
    </citation>
    <scope>NUCLEOTIDE SEQUENCE [LARGE SCALE GENOMIC DNA]</scope>
</reference>
<protein>
    <recommendedName>
        <fullName evidence="7">Late embryogenesis abundant protein LEA-2 subgroup domain-containing protein</fullName>
    </recommendedName>
</protein>
<evidence type="ECO:0000256" key="6">
    <source>
        <dbReference type="SAM" id="Phobius"/>
    </source>
</evidence>
<dbReference type="Proteomes" id="UP000015453">
    <property type="component" value="Unassembled WGS sequence"/>
</dbReference>
<dbReference type="PANTHER" id="PTHR31234:SF2">
    <property type="entry name" value="OS05G0199100 PROTEIN"/>
    <property type="match status" value="1"/>
</dbReference>
<evidence type="ECO:0000313" key="8">
    <source>
        <dbReference type="EMBL" id="EPS62090.1"/>
    </source>
</evidence>
<feature type="transmembrane region" description="Helical" evidence="6">
    <location>
        <begin position="55"/>
        <end position="85"/>
    </location>
</feature>
<keyword evidence="2 6" id="KW-0812">Transmembrane</keyword>
<dbReference type="EMBL" id="AUSU01006401">
    <property type="protein sequence ID" value="EPS62090.1"/>
    <property type="molecule type" value="Genomic_DNA"/>
</dbReference>
<evidence type="ECO:0000256" key="4">
    <source>
        <dbReference type="ARBA" id="ARBA00023136"/>
    </source>
</evidence>
<evidence type="ECO:0000256" key="3">
    <source>
        <dbReference type="ARBA" id="ARBA00022989"/>
    </source>
</evidence>
<evidence type="ECO:0000259" key="7">
    <source>
        <dbReference type="Pfam" id="PF03168"/>
    </source>
</evidence>
<dbReference type="Gene3D" id="2.60.40.1820">
    <property type="match status" value="1"/>
</dbReference>
<evidence type="ECO:0000256" key="5">
    <source>
        <dbReference type="SAM" id="MobiDB-lite"/>
    </source>
</evidence>
<dbReference type="Pfam" id="PF03168">
    <property type="entry name" value="LEA_2"/>
    <property type="match status" value="1"/>
</dbReference>
<accession>S8C5J8</accession>
<dbReference type="GO" id="GO:0005886">
    <property type="term" value="C:plasma membrane"/>
    <property type="evidence" value="ECO:0007669"/>
    <property type="project" value="TreeGrafter"/>
</dbReference>
<feature type="domain" description="Late embryogenesis abundant protein LEA-2 subgroup" evidence="7">
    <location>
        <begin position="117"/>
        <end position="207"/>
    </location>
</feature>
<keyword evidence="3 6" id="KW-1133">Transmembrane helix</keyword>
<feature type="non-terminal residue" evidence="8">
    <location>
        <position position="1"/>
    </location>
</feature>
<evidence type="ECO:0000256" key="2">
    <source>
        <dbReference type="ARBA" id="ARBA00022692"/>
    </source>
</evidence>
<keyword evidence="9" id="KW-1185">Reference proteome</keyword>
<name>S8C5J8_9LAMI</name>
<dbReference type="AlphaFoldDB" id="S8C5J8"/>
<dbReference type="InterPro" id="IPR044839">
    <property type="entry name" value="NDR1-like"/>
</dbReference>
<dbReference type="PANTHER" id="PTHR31234">
    <property type="entry name" value="LATE EMBRYOGENESIS ABUNDANT (LEA) HYDROXYPROLINE-RICH GLYCOPROTEIN FAMILY"/>
    <property type="match status" value="1"/>
</dbReference>
<comment type="caution">
    <text evidence="8">The sequence shown here is derived from an EMBL/GenBank/DDBJ whole genome shotgun (WGS) entry which is preliminary data.</text>
</comment>
<comment type="subcellular location">
    <subcellularLocation>
        <location evidence="1">Membrane</location>
        <topology evidence="1">Single-pass membrane protein</topology>
    </subcellularLocation>
</comment>
<proteinExistence type="predicted"/>
<sequence>DKVHPSAKPPPPLANGAASASKPAFPPVKSQLYNARRPSYRPQPPPRRQIHRRGCLCRCCLWTTLLIFVLIVLAAIAGGVFYLIYRPHRPSISVNSIRLSTFNLTDTSVISSFNISVTARNPNSRIAFIYDQTTVRFLSKGIDLGDGSLPGFTQGTHNATTLATVVTSNNAAIGGTAVSELKSILKRKKNMPLEIRLYTKIRAKIGSVRTEKLGLRVICDGINIPIPSTKTPSSAAPSNTQCKVDPRIKIIRWALTL</sequence>
<evidence type="ECO:0000313" key="9">
    <source>
        <dbReference type="Proteomes" id="UP000015453"/>
    </source>
</evidence>